<feature type="domain" description="Filamentous haemagglutinin FhaB/tRNA nuclease CdiA-like TPS" evidence="1">
    <location>
        <begin position="119"/>
        <end position="241"/>
    </location>
</feature>
<dbReference type="InterPro" id="IPR050909">
    <property type="entry name" value="Bact_Autotransporter_VF"/>
</dbReference>
<dbReference type="OrthoDB" id="1776524at2"/>
<dbReference type="InterPro" id="IPR012334">
    <property type="entry name" value="Pectin_lyas_fold"/>
</dbReference>
<gene>
    <name evidence="2" type="ORF">CCR94_21580</name>
</gene>
<dbReference type="Gene3D" id="2.160.20.10">
    <property type="entry name" value="Single-stranded right-handed beta-helix, Pectin lyase-like"/>
    <property type="match status" value="1"/>
</dbReference>
<accession>A0A2S6MWH0</accession>
<dbReference type="EMBL" id="NHSJ01000131">
    <property type="protein sequence ID" value="PPQ26709.1"/>
    <property type="molecule type" value="Genomic_DNA"/>
</dbReference>
<dbReference type="SUPFAM" id="SSF51126">
    <property type="entry name" value="Pectin lyase-like"/>
    <property type="match status" value="1"/>
</dbReference>
<organism evidence="2 3">
    <name type="scientific">Rhodoblastus sphagnicola</name>
    <dbReference type="NCBI Taxonomy" id="333368"/>
    <lineage>
        <taxon>Bacteria</taxon>
        <taxon>Pseudomonadati</taxon>
        <taxon>Pseudomonadota</taxon>
        <taxon>Alphaproteobacteria</taxon>
        <taxon>Hyphomicrobiales</taxon>
        <taxon>Rhodoblastaceae</taxon>
        <taxon>Rhodoblastus</taxon>
    </lineage>
</organism>
<dbReference type="PANTHER" id="PTHR12338:SF5">
    <property type="entry name" value="ANTIGEN 43-RELATED"/>
    <property type="match status" value="1"/>
</dbReference>
<dbReference type="NCBIfam" id="TIGR01901">
    <property type="entry name" value="adhes_NPXG"/>
    <property type="match status" value="1"/>
</dbReference>
<dbReference type="InterPro" id="IPR008638">
    <property type="entry name" value="FhaB/CdiA-like_TPS"/>
</dbReference>
<dbReference type="InterPro" id="IPR011050">
    <property type="entry name" value="Pectin_lyase_fold/virulence"/>
</dbReference>
<dbReference type="SMART" id="SM00912">
    <property type="entry name" value="Haemagg_act"/>
    <property type="match status" value="1"/>
</dbReference>
<evidence type="ECO:0000259" key="1">
    <source>
        <dbReference type="SMART" id="SM00912"/>
    </source>
</evidence>
<sequence>MPVNNAASHLPRSLRLFNHATWLTGASMLTLAVALSPAHARSLGYSAVYSATTAATDAAAASAQQAATAAKQSQASMLRATQALQAVQAAKSAARAAASAAPTTVTDGLSPGGLIVDPRVAAGVANLWVNANLPTQSSSNGRITVTAQQTAQRAIMTWRQFNVGKNTTLHFDQTGGNSANGNSWVALNRIDATGSPSEILGQIKAEGTVLLINPNGIIFTGSSQINVHTLIASSLDLNSYSGYGVTNVGVFDANGGYRSFTVNGATFFAPVNENNGNTQFLASGLYANASGAVGGPTSLIVSAGNLPSGQANQGIVVQPGAVIATDVSGFDNGGYVALLGPKVSNAGSITTSAGQIILAASSTIGLTQPSSSNTAITVTIVPASGYFPSVNNNGLGYTPAAISGGGLVSNEVNGLLSSPRGNITLAGDWVNQFGVARASTSITRAGSIVINANQRLTLGSDSVSLIDADENGETIPSDAASLANFVAPKITITAANMDMQGATQDGPGALVLAPGAAMTVMTGGELAQGGPTSPVGRVVLEAGSAIDLAGMNATASVTDTLYTFKVTANDVADTPLARSLIGKTVTIDLSRSGTRADGETWVGSPLFASSGAGYLANVPKTIDQLLTKGGALTFAGASGGFAPFKDVLQASGSVVNVSGGILAVAGGEIHTTQVIGADGRRYDISSADPFITNQIAGGFVVNHPHWGVTETYDNGLLATGYYKPGYLDGISAGSLSVTAGTPILEGATLASAWTSPYQAQLALSDTGAGGAQLTPDQLPVGGALSITSVGANGGGGASIILRKITEDVLGADFAFGSTLTLPTVDLVTSYMTTFDTSTWTRSPPIPVVTTTPVIAYSTDMLSAGGFGSITIGSSSALSMEKGAVLKVADGGNIKLSNATTIDGSLIAHGGKITITGYTSNYVPPVNAVTIGADALIDVSGLWVNDTGARGDAILGAAHIDGGSVTIQTYAEGANESGVFYYDGTPNITVDATQSIVLAAGSVIDLTSGGYVGVTGKLKTAASGLPAGAGGNLALLTYAQNPSYANKGWDNPYADMGNSAPYSQDGANRPNQANVFMDGAIYSGGLATGGAFALQAPTIQIGGVSTVTSYASSSARAGEIDLPASFFAANGFSSYALTSTWGGVTVTAGASVLLQQKNYLLSGSVRPATGARLRDVAAFGVATDGLRQPVNLSLTQQPFAYADINHFVSGAAANPTDLAVNAGILVDSGAAIVGEAKAAITLTAGGPLTMLGSITAHGGSITLTNNGAGIYPSFIKLGSHLSPGQTEAPLDIWIGSQAVLDVSGSFVANPLVTTYLTGAALDGGSIAISGGPIVAMPGSLFDISGISASVEEPGVTKGMFRSGFVARQVWSNGGSLSLTRNQTTDYYLGSGASSQNLYFDGTVRASGGAPLASGGALTIGGYFDGGASYASLIISQSDASTTALSTAALASNGNYPVTLSEITALLTNSAITANSAHINADLLNHSGFASATLMATTIAFSGNVDIALPGALTLAGNLALLPTGGANPNYSAASIGATTVNIDAGSLLLVSNTSKTPTLSDGTLNLHAAAQIDLAGYITISNAADVHLTSGGDIRLLAETDPQFSLGNFYWTNINTNTPSPYFKNVLDNLSLLTSQSTIQTPGLLQVPNNLTLTGREVYPATDSAFVLMSRGLGAGSGAVNTITIASNGQTPGTPLSVNGAILVDAPSIVQAGALMAPLGAIQLGFTAGVLPTLWTDAPVSAPHLVATNAVTLAAGSLTSVSAAGLEIPFGATVNGIDWSAIDRGVADYVTSNNGTVNFPTVTAPPSKSIVLKAAVVDSRSGAVVDVSGGGDIYATEFVAGTGGSRNVLLQSSADKGQTVYALAPSYAAAVAASDPYYDQSLTVGASVTLPGGNGIAAGAYTLLPASYATLPGAYRVVVTKTDTGNSRSFSTMMADGSILMTGTLGNAVTGARSSQTALLQIQSNAVWNKYSEIDIAHANSYFAVLAAKTGAVTPYLPIDGGVLQVNATTALTLAGSFNFAPASGGRGGEADIGGSNLLVLASDLAPPTADAAAGYIVLDADQLSHLGATTLLLGGASTLGAKGRTIVASAGNLEIETDADHPLSAPDLLLVSKPNSGGNGLTIDSGSVVRASGTVPTGTELALRFGSGSLMRVSNGIPVVITQTGNTADGVAVAIGAAPGTAVVDAASGAAVVIDATSFALATSGSSAMAANTLLQARNFDLSGNIINLGSAPAGAAGLTISPALIAAFAGADTVSLHSAAGIDFFGPAQLGNAAAPIGLLSLDAGGLYGDGAAVGISATAIMLSNSRGSAAGASLGAGGGLAVNASSTITLGAGTKLLDGFAGVVLTAGEKIIFAGSGSLDAGTAAVTLATPNVVAAAGGSQSLATTGLLSILPGARGA</sequence>
<dbReference type="PANTHER" id="PTHR12338">
    <property type="entry name" value="AUTOTRANSPORTER"/>
    <property type="match status" value="1"/>
</dbReference>
<evidence type="ECO:0000313" key="3">
    <source>
        <dbReference type="Proteomes" id="UP000239089"/>
    </source>
</evidence>
<comment type="caution">
    <text evidence="2">The sequence shown here is derived from an EMBL/GenBank/DDBJ whole genome shotgun (WGS) entry which is preliminary data.</text>
</comment>
<evidence type="ECO:0000313" key="2">
    <source>
        <dbReference type="EMBL" id="PPQ26709.1"/>
    </source>
</evidence>
<dbReference type="Proteomes" id="UP000239089">
    <property type="component" value="Unassembled WGS sequence"/>
</dbReference>
<protein>
    <recommendedName>
        <fullName evidence="1">Filamentous haemagglutinin FhaB/tRNA nuclease CdiA-like TPS domain-containing protein</fullName>
    </recommendedName>
</protein>
<dbReference type="RefSeq" id="WP_104510241.1">
    <property type="nucleotide sequence ID" value="NZ_JACIGC010000020.1"/>
</dbReference>
<dbReference type="Pfam" id="PF05860">
    <property type="entry name" value="TPS"/>
    <property type="match status" value="1"/>
</dbReference>
<reference evidence="2 3" key="1">
    <citation type="journal article" date="2018" name="Arch. Microbiol.">
        <title>New insights into the metabolic potential of the phototrophic purple bacterium Rhodopila globiformis DSM 161(T) from its draft genome sequence and evidence for a vanadium-dependent nitrogenase.</title>
        <authorList>
            <person name="Imhoff J.F."/>
            <person name="Rahn T."/>
            <person name="Kunzel S."/>
            <person name="Neulinger S.C."/>
        </authorList>
    </citation>
    <scope>NUCLEOTIDE SEQUENCE [LARGE SCALE GENOMIC DNA]</scope>
    <source>
        <strain evidence="2 3">DSM 16996</strain>
    </source>
</reference>
<name>A0A2S6MWH0_9HYPH</name>
<proteinExistence type="predicted"/>
<keyword evidence="3" id="KW-1185">Reference proteome</keyword>